<gene>
    <name evidence="6" type="ORF">EH31_00365</name>
</gene>
<protein>
    <submittedName>
        <fullName evidence="6">Membrane protein</fullName>
    </submittedName>
</protein>
<keyword evidence="2 5" id="KW-0812">Transmembrane</keyword>
<evidence type="ECO:0000256" key="5">
    <source>
        <dbReference type="SAM" id="Phobius"/>
    </source>
</evidence>
<dbReference type="STRING" id="1044.EH31_00365"/>
<feature type="transmembrane region" description="Helical" evidence="5">
    <location>
        <begin position="120"/>
        <end position="144"/>
    </location>
</feature>
<evidence type="ECO:0000256" key="3">
    <source>
        <dbReference type="ARBA" id="ARBA00022989"/>
    </source>
</evidence>
<dbReference type="Pfam" id="PF01124">
    <property type="entry name" value="MAPEG"/>
    <property type="match status" value="1"/>
</dbReference>
<dbReference type="SUPFAM" id="SSF161084">
    <property type="entry name" value="MAPEG domain-like"/>
    <property type="match status" value="1"/>
</dbReference>
<feature type="transmembrane region" description="Helical" evidence="5">
    <location>
        <begin position="75"/>
        <end position="100"/>
    </location>
</feature>
<dbReference type="Proteomes" id="UP000027647">
    <property type="component" value="Unassembled WGS sequence"/>
</dbReference>
<reference evidence="6 7" key="1">
    <citation type="submission" date="2014-04" db="EMBL/GenBank/DDBJ databases">
        <title>A comprehensive comparison of genomes of Erythrobacter spp. strains.</title>
        <authorList>
            <person name="Zheng Q."/>
        </authorList>
    </citation>
    <scope>NUCLEOTIDE SEQUENCE [LARGE SCALE GENOMIC DNA]</scope>
    <source>
        <strain evidence="6 7">DSM 6997</strain>
    </source>
</reference>
<keyword evidence="4 5" id="KW-0472">Membrane</keyword>
<evidence type="ECO:0000256" key="4">
    <source>
        <dbReference type="ARBA" id="ARBA00023136"/>
    </source>
</evidence>
<dbReference type="eggNOG" id="COG5331">
    <property type="taxonomic scope" value="Bacteria"/>
</dbReference>
<dbReference type="Gene3D" id="1.20.120.550">
    <property type="entry name" value="Membrane associated eicosanoid/glutathione metabolism-like domain"/>
    <property type="match status" value="1"/>
</dbReference>
<feature type="transmembrane region" description="Helical" evidence="5">
    <location>
        <begin position="5"/>
        <end position="24"/>
    </location>
</feature>
<evidence type="ECO:0000313" key="7">
    <source>
        <dbReference type="Proteomes" id="UP000027647"/>
    </source>
</evidence>
<dbReference type="InterPro" id="IPR023352">
    <property type="entry name" value="MAPEG-like_dom_sf"/>
</dbReference>
<keyword evidence="7" id="KW-1185">Reference proteome</keyword>
<evidence type="ECO:0000256" key="1">
    <source>
        <dbReference type="ARBA" id="ARBA00004370"/>
    </source>
</evidence>
<dbReference type="AlphaFoldDB" id="A0A074MEI1"/>
<keyword evidence="3 5" id="KW-1133">Transmembrane helix</keyword>
<name>A0A074MEI1_ERYLO</name>
<sequence length="151" mass="16487">MQAQMLAPAAVLVVWTLIVMFWIIPSRFGAFGKLEDKSVLAGKEGVRGQDLEGVIPDKANWPAHNHTHLHEQPTLFYAVSVILAIVGAAAIDVTLAWVYVALRILHSLWQILINKIPVRFALFLVSSVVLIVLAVRAVMATAFADPSLAPQ</sequence>
<organism evidence="6 7">
    <name type="scientific">Erythrobacter longus</name>
    <dbReference type="NCBI Taxonomy" id="1044"/>
    <lineage>
        <taxon>Bacteria</taxon>
        <taxon>Pseudomonadati</taxon>
        <taxon>Pseudomonadota</taxon>
        <taxon>Alphaproteobacteria</taxon>
        <taxon>Sphingomonadales</taxon>
        <taxon>Erythrobacteraceae</taxon>
        <taxon>Erythrobacter/Porphyrobacter group</taxon>
        <taxon>Erythrobacter</taxon>
    </lineage>
</organism>
<dbReference type="OrthoDB" id="5516290at2"/>
<proteinExistence type="predicted"/>
<evidence type="ECO:0000256" key="2">
    <source>
        <dbReference type="ARBA" id="ARBA00022692"/>
    </source>
</evidence>
<evidence type="ECO:0000313" key="6">
    <source>
        <dbReference type="EMBL" id="KEO91150.1"/>
    </source>
</evidence>
<dbReference type="InterPro" id="IPR001129">
    <property type="entry name" value="Membr-assoc_MAPEG"/>
</dbReference>
<accession>A0A074MEI1</accession>
<comment type="caution">
    <text evidence="6">The sequence shown here is derived from an EMBL/GenBank/DDBJ whole genome shotgun (WGS) entry which is preliminary data.</text>
</comment>
<dbReference type="GO" id="GO:0016020">
    <property type="term" value="C:membrane"/>
    <property type="evidence" value="ECO:0007669"/>
    <property type="project" value="UniProtKB-SubCell"/>
</dbReference>
<comment type="subcellular location">
    <subcellularLocation>
        <location evidence="1">Membrane</location>
    </subcellularLocation>
</comment>
<dbReference type="EMBL" id="JMIW01000001">
    <property type="protein sequence ID" value="KEO91150.1"/>
    <property type="molecule type" value="Genomic_DNA"/>
</dbReference>